<feature type="region of interest" description="Disordered" evidence="1">
    <location>
        <begin position="77"/>
        <end position="100"/>
    </location>
</feature>
<reference evidence="2" key="1">
    <citation type="submission" date="2022-03" db="EMBL/GenBank/DDBJ databases">
        <title>Draft genome sequence of Aduncisulcus paluster, a free-living microaerophilic Fornicata.</title>
        <authorList>
            <person name="Yuyama I."/>
            <person name="Kume K."/>
            <person name="Tamura T."/>
            <person name="Inagaki Y."/>
            <person name="Hashimoto T."/>
        </authorList>
    </citation>
    <scope>NUCLEOTIDE SEQUENCE</scope>
    <source>
        <strain evidence="2">NY0171</strain>
    </source>
</reference>
<feature type="compositionally biased region" description="Basic and acidic residues" evidence="1">
    <location>
        <begin position="83"/>
        <end position="93"/>
    </location>
</feature>
<protein>
    <submittedName>
        <fullName evidence="2">Uncharacterized protein</fullName>
    </submittedName>
</protein>
<organism evidence="2 3">
    <name type="scientific">Aduncisulcus paluster</name>
    <dbReference type="NCBI Taxonomy" id="2918883"/>
    <lineage>
        <taxon>Eukaryota</taxon>
        <taxon>Metamonada</taxon>
        <taxon>Carpediemonas-like organisms</taxon>
        <taxon>Aduncisulcus</taxon>
    </lineage>
</organism>
<gene>
    <name evidence="2" type="ORF">ADUPG1_008947</name>
</gene>
<feature type="region of interest" description="Disordered" evidence="1">
    <location>
        <begin position="1"/>
        <end position="45"/>
    </location>
</feature>
<keyword evidence="3" id="KW-1185">Reference proteome</keyword>
<comment type="caution">
    <text evidence="2">The sequence shown here is derived from an EMBL/GenBank/DDBJ whole genome shotgun (WGS) entry which is preliminary data.</text>
</comment>
<dbReference type="Proteomes" id="UP001057375">
    <property type="component" value="Unassembled WGS sequence"/>
</dbReference>
<evidence type="ECO:0000256" key="1">
    <source>
        <dbReference type="SAM" id="MobiDB-lite"/>
    </source>
</evidence>
<dbReference type="EMBL" id="BQXS01011088">
    <property type="protein sequence ID" value="GKT35880.1"/>
    <property type="molecule type" value="Genomic_DNA"/>
</dbReference>
<accession>A0ABQ5KTU4</accession>
<feature type="compositionally biased region" description="Basic and acidic residues" evidence="1">
    <location>
        <begin position="1"/>
        <end position="14"/>
    </location>
</feature>
<name>A0ABQ5KTU4_9EUKA</name>
<sequence>MSESEKSKIEEKNPSKKTQTDSVPIPPEERKITRKVSPPTPEKSLGKVFCESASTVGKKVVSSSKEFCRKHKVKEKSKRAWTKTKDTTKETAKKVKHKVF</sequence>
<proteinExistence type="predicted"/>
<evidence type="ECO:0000313" key="2">
    <source>
        <dbReference type="EMBL" id="GKT35880.1"/>
    </source>
</evidence>
<evidence type="ECO:0000313" key="3">
    <source>
        <dbReference type="Proteomes" id="UP001057375"/>
    </source>
</evidence>